<protein>
    <recommendedName>
        <fullName evidence="5">IF rod domain-containing protein</fullName>
    </recommendedName>
</protein>
<dbReference type="SUPFAM" id="SSF64593">
    <property type="entry name" value="Intermediate filament protein, coiled coil region"/>
    <property type="match status" value="1"/>
</dbReference>
<feature type="region of interest" description="Disordered" evidence="4">
    <location>
        <begin position="1"/>
        <end position="25"/>
    </location>
</feature>
<dbReference type="Pfam" id="PF00038">
    <property type="entry name" value="Filament"/>
    <property type="match status" value="1"/>
</dbReference>
<accession>A0A7J7F298</accession>
<dbReference type="PANTHER" id="PTHR23239:SF371">
    <property type="entry name" value="IF ROD DOMAIN-CONTAINING PROTEIN"/>
    <property type="match status" value="1"/>
</dbReference>
<evidence type="ECO:0000256" key="3">
    <source>
        <dbReference type="RuleBase" id="RU000685"/>
    </source>
</evidence>
<dbReference type="GO" id="GO:0045109">
    <property type="term" value="P:intermediate filament organization"/>
    <property type="evidence" value="ECO:0007669"/>
    <property type="project" value="TreeGrafter"/>
</dbReference>
<dbReference type="GO" id="GO:0005882">
    <property type="term" value="C:intermediate filament"/>
    <property type="evidence" value="ECO:0007669"/>
    <property type="project" value="UniProtKB-KW"/>
</dbReference>
<dbReference type="GO" id="GO:0005198">
    <property type="term" value="F:structural molecule activity"/>
    <property type="evidence" value="ECO:0007669"/>
    <property type="project" value="InterPro"/>
</dbReference>
<dbReference type="EMBL" id="JACDTQ010001563">
    <property type="protein sequence ID" value="KAF5922087.1"/>
    <property type="molecule type" value="Genomic_DNA"/>
</dbReference>
<dbReference type="Proteomes" id="UP000551758">
    <property type="component" value="Unassembled WGS sequence"/>
</dbReference>
<dbReference type="PANTHER" id="PTHR23239">
    <property type="entry name" value="INTERMEDIATE FILAMENT"/>
    <property type="match status" value="1"/>
</dbReference>
<evidence type="ECO:0000313" key="7">
    <source>
        <dbReference type="Proteomes" id="UP000551758"/>
    </source>
</evidence>
<evidence type="ECO:0000256" key="4">
    <source>
        <dbReference type="SAM" id="MobiDB-lite"/>
    </source>
</evidence>
<proteinExistence type="inferred from homology"/>
<dbReference type="AlphaFoldDB" id="A0A7J7F298"/>
<keyword evidence="7" id="KW-1185">Reference proteome</keyword>
<feature type="domain" description="IF rod" evidence="5">
    <location>
        <begin position="1"/>
        <end position="127"/>
    </location>
</feature>
<comment type="caution">
    <text evidence="6">The sequence shown here is derived from an EMBL/GenBank/DDBJ whole genome shotgun (WGS) entry which is preliminary data.</text>
</comment>
<dbReference type="InterPro" id="IPR002957">
    <property type="entry name" value="Keratin_I"/>
</dbReference>
<evidence type="ECO:0000256" key="2">
    <source>
        <dbReference type="ARBA" id="ARBA00023054"/>
    </source>
</evidence>
<dbReference type="InterPro" id="IPR039008">
    <property type="entry name" value="IF_rod_dom"/>
</dbReference>
<evidence type="ECO:0000256" key="1">
    <source>
        <dbReference type="ARBA" id="ARBA00022754"/>
    </source>
</evidence>
<gene>
    <name evidence="6" type="ORF">HPG69_006766</name>
</gene>
<evidence type="ECO:0000259" key="5">
    <source>
        <dbReference type="PROSITE" id="PS51842"/>
    </source>
</evidence>
<dbReference type="GO" id="GO:0030855">
    <property type="term" value="P:epithelial cell differentiation"/>
    <property type="evidence" value="ECO:0007669"/>
    <property type="project" value="TreeGrafter"/>
</dbReference>
<comment type="similarity">
    <text evidence="3">Belongs to the intermediate filament family.</text>
</comment>
<keyword evidence="1 3" id="KW-0403">Intermediate filament</keyword>
<evidence type="ECO:0000313" key="6">
    <source>
        <dbReference type="EMBL" id="KAF5922087.1"/>
    </source>
</evidence>
<reference evidence="6 7" key="1">
    <citation type="journal article" date="2020" name="Mol. Biol. Evol.">
        <title>Interspecific Gene Flow and the Evolution of Specialization in Black and White Rhinoceros.</title>
        <authorList>
            <person name="Moodley Y."/>
            <person name="Westbury M.V."/>
            <person name="Russo I.M."/>
            <person name="Gopalakrishnan S."/>
            <person name="Rakotoarivelo A."/>
            <person name="Olsen R.A."/>
            <person name="Prost S."/>
            <person name="Tunstall T."/>
            <person name="Ryder O.A."/>
            <person name="Dalen L."/>
            <person name="Bruford M.W."/>
        </authorList>
    </citation>
    <scope>NUCLEOTIDE SEQUENCE [LARGE SCALE GENOMIC DNA]</scope>
    <source>
        <strain evidence="6">SBR-YM</strain>
        <tissue evidence="6">Skin</tissue>
    </source>
</reference>
<dbReference type="PROSITE" id="PS51842">
    <property type="entry name" value="IF_ROD_2"/>
    <property type="match status" value="1"/>
</dbReference>
<dbReference type="PROSITE" id="PS00226">
    <property type="entry name" value="IF_ROD_1"/>
    <property type="match status" value="1"/>
</dbReference>
<dbReference type="Gene3D" id="1.20.5.500">
    <property type="entry name" value="Single helix bin"/>
    <property type="match status" value="1"/>
</dbReference>
<name>A0A7J7F298_DICBM</name>
<organism evidence="6 7">
    <name type="scientific">Diceros bicornis minor</name>
    <name type="common">South-central black rhinoceros</name>
    <dbReference type="NCBI Taxonomy" id="77932"/>
    <lineage>
        <taxon>Eukaryota</taxon>
        <taxon>Metazoa</taxon>
        <taxon>Chordata</taxon>
        <taxon>Craniata</taxon>
        <taxon>Vertebrata</taxon>
        <taxon>Euteleostomi</taxon>
        <taxon>Mammalia</taxon>
        <taxon>Eutheria</taxon>
        <taxon>Laurasiatheria</taxon>
        <taxon>Perissodactyla</taxon>
        <taxon>Rhinocerotidae</taxon>
        <taxon>Diceros</taxon>
    </lineage>
</organism>
<sequence length="231" mass="26262">MKGQPAVAASDGHAERDGAPGADLPELLNDARAHYEAMTQQNRQDAEIRFNNKSRALLQQIAAAADASDSAKTEKNELKWTFQALEIELHETESRSTGYQQLLDIKTCLENEIETYHGLLEGQCWYVRSCELGEEGSRMNEKYKKLKFNDSNLELFKTVLDVIIFMTTQNNQNKSIRCSIFLFGHEFETGSKRGNKIKEPTKIFRYKTIVEELVDGMVVSSQIKDVHQRPA</sequence>
<keyword evidence="2" id="KW-0175">Coiled coil</keyword>
<dbReference type="InterPro" id="IPR018039">
    <property type="entry name" value="IF_conserved"/>
</dbReference>